<dbReference type="InterPro" id="IPR036048">
    <property type="entry name" value="Interleukin_8-like_sf"/>
</dbReference>
<name>A0A437D154_ORYJA</name>
<dbReference type="Pfam" id="PF00048">
    <property type="entry name" value="IL8"/>
    <property type="match status" value="1"/>
</dbReference>
<dbReference type="GO" id="GO:0005615">
    <property type="term" value="C:extracellular space"/>
    <property type="evidence" value="ECO:0007669"/>
    <property type="project" value="UniProtKB-KW"/>
</dbReference>
<dbReference type="OrthoDB" id="8900217at2759"/>
<dbReference type="EMBL" id="CM012445">
    <property type="protein sequence ID" value="RVE68638.1"/>
    <property type="molecule type" value="Genomic_DNA"/>
</dbReference>
<dbReference type="AlphaFoldDB" id="A0A437D154"/>
<protein>
    <recommendedName>
        <fullName evidence="2">Chemokine interleukin-8-like domain-containing protein</fullName>
    </recommendedName>
</protein>
<evidence type="ECO:0000313" key="4">
    <source>
        <dbReference type="Proteomes" id="UP000283210"/>
    </source>
</evidence>
<proteinExistence type="predicted"/>
<evidence type="ECO:0000313" key="3">
    <source>
        <dbReference type="EMBL" id="RVE68638.1"/>
    </source>
</evidence>
<keyword evidence="1" id="KW-0202">Cytokine</keyword>
<accession>A0A437D154</accession>
<dbReference type="InterPro" id="IPR001811">
    <property type="entry name" value="Chemokine_IL8-like_dom"/>
</dbReference>
<dbReference type="GO" id="GO:0008009">
    <property type="term" value="F:chemokine activity"/>
    <property type="evidence" value="ECO:0007669"/>
    <property type="project" value="InterPro"/>
</dbReference>
<sequence length="200" mass="22333">MQSHTLPPAEESQIPTQSICSMNFMTVHNRLGGGERPERKVKVCFPSASMLYKEGHPLRLPLLSPPLPWTVLRGRTGSSSGGHLRRQPPPPPDMADTRMLFCFLAIIICCCSVAMAQIPVDCCLSVKNQTVDRRVVADYYPQAKGCALDATILVTRRGRKLCVPHDESWVQVLKKHVDHLKKVCKKQGYKGKRCFGVKPQ</sequence>
<reference evidence="3 4" key="1">
    <citation type="submission" date="2018-11" db="EMBL/GenBank/DDBJ databases">
        <authorList>
            <person name="Lopez-Roques C."/>
            <person name="Donnadieu C."/>
            <person name="Bouchez O."/>
            <person name="Klopp C."/>
            <person name="Cabau C."/>
            <person name="Zahm M."/>
        </authorList>
    </citation>
    <scope>NUCLEOTIDE SEQUENCE [LARGE SCALE GENOMIC DNA]</scope>
    <source>
        <strain evidence="3">RS831</strain>
        <tissue evidence="3">Whole body</tissue>
    </source>
</reference>
<feature type="domain" description="Chemokine interleukin-8-like" evidence="2">
    <location>
        <begin position="119"/>
        <end position="177"/>
    </location>
</feature>
<gene>
    <name evidence="3" type="ORF">OJAV_G00093860</name>
</gene>
<dbReference type="SUPFAM" id="SSF54117">
    <property type="entry name" value="Interleukin 8-like chemokines"/>
    <property type="match status" value="1"/>
</dbReference>
<dbReference type="GO" id="GO:0006955">
    <property type="term" value="P:immune response"/>
    <property type="evidence" value="ECO:0007669"/>
    <property type="project" value="InterPro"/>
</dbReference>
<evidence type="ECO:0000259" key="2">
    <source>
        <dbReference type="SMART" id="SM00199"/>
    </source>
</evidence>
<reference evidence="3 4" key="2">
    <citation type="submission" date="2019-01" db="EMBL/GenBank/DDBJ databases">
        <title>A chromosome length genome reference of the Java medaka (oryzias javanicus).</title>
        <authorList>
            <person name="Herpin A."/>
            <person name="Takehana Y."/>
            <person name="Naruse K."/>
            <person name="Ansai S."/>
            <person name="Kawaguchi M."/>
        </authorList>
    </citation>
    <scope>NUCLEOTIDE SEQUENCE [LARGE SCALE GENOMIC DNA]</scope>
    <source>
        <strain evidence="3">RS831</strain>
        <tissue evidence="3">Whole body</tissue>
    </source>
</reference>
<organism evidence="3 4">
    <name type="scientific">Oryzias javanicus</name>
    <name type="common">Javanese ricefish</name>
    <name type="synonym">Aplocheilus javanicus</name>
    <dbReference type="NCBI Taxonomy" id="123683"/>
    <lineage>
        <taxon>Eukaryota</taxon>
        <taxon>Metazoa</taxon>
        <taxon>Chordata</taxon>
        <taxon>Craniata</taxon>
        <taxon>Vertebrata</taxon>
        <taxon>Euteleostomi</taxon>
        <taxon>Actinopterygii</taxon>
        <taxon>Neopterygii</taxon>
        <taxon>Teleostei</taxon>
        <taxon>Neoteleostei</taxon>
        <taxon>Acanthomorphata</taxon>
        <taxon>Ovalentaria</taxon>
        <taxon>Atherinomorphae</taxon>
        <taxon>Beloniformes</taxon>
        <taxon>Adrianichthyidae</taxon>
        <taxon>Oryziinae</taxon>
        <taxon>Oryzias</taxon>
    </lineage>
</organism>
<dbReference type="SMART" id="SM00199">
    <property type="entry name" value="SCY"/>
    <property type="match status" value="1"/>
</dbReference>
<dbReference type="Proteomes" id="UP000283210">
    <property type="component" value="Chromosome 9"/>
</dbReference>
<evidence type="ECO:0000256" key="1">
    <source>
        <dbReference type="ARBA" id="ARBA00022514"/>
    </source>
</evidence>
<keyword evidence="4" id="KW-1185">Reference proteome</keyword>
<dbReference type="Gene3D" id="2.40.50.40">
    <property type="match status" value="1"/>
</dbReference>